<feature type="short sequence motif" description="DGA/G" evidence="5">
    <location>
        <begin position="303"/>
        <end position="305"/>
    </location>
</feature>
<keyword evidence="3" id="KW-0040">ANK repeat</keyword>
<feature type="active site" description="Nucleophile" evidence="5">
    <location>
        <position position="172"/>
    </location>
</feature>
<dbReference type="GO" id="GO:0005739">
    <property type="term" value="C:mitochondrion"/>
    <property type="evidence" value="ECO:0007669"/>
    <property type="project" value="TreeGrafter"/>
</dbReference>
<dbReference type="InterPro" id="IPR002641">
    <property type="entry name" value="PNPLA_dom"/>
</dbReference>
<evidence type="ECO:0000256" key="2">
    <source>
        <dbReference type="ARBA" id="ARBA00022801"/>
    </source>
</evidence>
<evidence type="ECO:0000259" key="6">
    <source>
        <dbReference type="PROSITE" id="PS51635"/>
    </source>
</evidence>
<evidence type="ECO:0000256" key="3">
    <source>
        <dbReference type="ARBA" id="ARBA00023043"/>
    </source>
</evidence>
<dbReference type="Proteomes" id="UP001152747">
    <property type="component" value="Unassembled WGS sequence"/>
</dbReference>
<evidence type="ECO:0000313" key="8">
    <source>
        <dbReference type="Proteomes" id="UP001152747"/>
    </source>
</evidence>
<keyword evidence="8" id="KW-1185">Reference proteome</keyword>
<keyword evidence="5" id="KW-0442">Lipid degradation</keyword>
<evidence type="ECO:0000256" key="1">
    <source>
        <dbReference type="ARBA" id="ARBA00022737"/>
    </source>
</evidence>
<proteinExistence type="predicted"/>
<dbReference type="PANTHER" id="PTHR24139:SF34">
    <property type="entry name" value="85_88 KDA CALCIUM-INDEPENDENT PHOSPHOLIPASE A2"/>
    <property type="match status" value="1"/>
</dbReference>
<evidence type="ECO:0000313" key="7">
    <source>
        <dbReference type="EMBL" id="CAI5449642.1"/>
    </source>
</evidence>
<dbReference type="SUPFAM" id="SSF52151">
    <property type="entry name" value="FabD/lysophospholipase-like"/>
    <property type="match status" value="1"/>
</dbReference>
<sequence>MIKLRAHEMYPVNIDVVEAIKTSNHEDLMGSFIRGQSFSYKDPAGGNNLLHIAAENNNQLATRAICVFGATLELWKQKNHAGKLPVELTEDSNIKADLMSISTSRSVTNHHTHQNKLLIEKRLKEPSSSHKVVLSLDGGGLRIVLQSAILIEIERQLGEPLRQHVHWIGGTSCGGLMAGTMAVGIDLCDARKAFILTRKRIFCGNSNMVPKHRATGIESVLQEVMGQKTLLADLKAHKIVITTSKCDYAPIQLVLLRSYAPRLQPKEFEQLGFLNPAKVLLWKAMRSTSAAPVYFPSFHGLVDGALFCNNPCIQLLTEFQKLKKIENYRGVKNTDEIGCVISVGTGIEPSVALKGIELNVANALDIGGNFREIIATGKNFFNLFMYQCTTSHNVHVGESQEWAHSMNAPFFRFSPKLSSSFELDNCSVENLINSMFENEVYIRTQIQSEIAEVVKLLKSMPKNQVPCEYKSIVKFK</sequence>
<dbReference type="GO" id="GO:2000304">
    <property type="term" value="P:positive regulation of ceramide biosynthetic process"/>
    <property type="evidence" value="ECO:0007669"/>
    <property type="project" value="TreeGrafter"/>
</dbReference>
<evidence type="ECO:0000256" key="4">
    <source>
        <dbReference type="ARBA" id="ARBA00023098"/>
    </source>
</evidence>
<dbReference type="GO" id="GO:0047499">
    <property type="term" value="F:calcium-independent phospholipase A2 activity"/>
    <property type="evidence" value="ECO:0007669"/>
    <property type="project" value="InterPro"/>
</dbReference>
<organism evidence="7 8">
    <name type="scientific">Caenorhabditis angaria</name>
    <dbReference type="NCBI Taxonomy" id="860376"/>
    <lineage>
        <taxon>Eukaryota</taxon>
        <taxon>Metazoa</taxon>
        <taxon>Ecdysozoa</taxon>
        <taxon>Nematoda</taxon>
        <taxon>Chromadorea</taxon>
        <taxon>Rhabditida</taxon>
        <taxon>Rhabditina</taxon>
        <taxon>Rhabditomorpha</taxon>
        <taxon>Rhabditoidea</taxon>
        <taxon>Rhabditidae</taxon>
        <taxon>Peloderinae</taxon>
        <taxon>Caenorhabditis</taxon>
    </lineage>
</organism>
<comment type="caution">
    <text evidence="7">The sequence shown here is derived from an EMBL/GenBank/DDBJ whole genome shotgun (WGS) entry which is preliminary data.</text>
</comment>
<dbReference type="InterPro" id="IPR047148">
    <property type="entry name" value="PLPL9"/>
</dbReference>
<dbReference type="GO" id="GO:0052816">
    <property type="term" value="F:long-chain fatty acyl-CoA hydrolase activity"/>
    <property type="evidence" value="ECO:0007669"/>
    <property type="project" value="TreeGrafter"/>
</dbReference>
<dbReference type="EMBL" id="CANHGI010000004">
    <property type="protein sequence ID" value="CAI5449642.1"/>
    <property type="molecule type" value="Genomic_DNA"/>
</dbReference>
<dbReference type="OrthoDB" id="10021675at2759"/>
<dbReference type="GO" id="GO:0016042">
    <property type="term" value="P:lipid catabolic process"/>
    <property type="evidence" value="ECO:0007669"/>
    <property type="project" value="UniProtKB-UniRule"/>
</dbReference>
<accession>A0A9P1IR37</accession>
<protein>
    <recommendedName>
        <fullName evidence="6">PNPLA domain-containing protein</fullName>
    </recommendedName>
</protein>
<keyword evidence="4 5" id="KW-0443">Lipid metabolism</keyword>
<dbReference type="InterPro" id="IPR016035">
    <property type="entry name" value="Acyl_Trfase/lysoPLipase"/>
</dbReference>
<keyword evidence="2 5" id="KW-0378">Hydrolase</keyword>
<feature type="domain" description="PNPLA" evidence="6">
    <location>
        <begin position="134"/>
        <end position="316"/>
    </location>
</feature>
<dbReference type="Gene3D" id="3.40.1090.10">
    <property type="entry name" value="Cytosolic phospholipase A2 catalytic domain"/>
    <property type="match status" value="1"/>
</dbReference>
<feature type="active site" description="Proton acceptor" evidence="5">
    <location>
        <position position="303"/>
    </location>
</feature>
<evidence type="ECO:0000256" key="5">
    <source>
        <dbReference type="PROSITE-ProRule" id="PRU01161"/>
    </source>
</evidence>
<dbReference type="Pfam" id="PF01734">
    <property type="entry name" value="Patatin"/>
    <property type="match status" value="1"/>
</dbReference>
<dbReference type="PANTHER" id="PTHR24139">
    <property type="entry name" value="CALCIUM-INDEPENDENT PHOSPHOLIPASE A2"/>
    <property type="match status" value="1"/>
</dbReference>
<dbReference type="AlphaFoldDB" id="A0A9P1IR37"/>
<feature type="short sequence motif" description="GXSXG" evidence="5">
    <location>
        <begin position="170"/>
        <end position="174"/>
    </location>
</feature>
<keyword evidence="1" id="KW-0677">Repeat</keyword>
<dbReference type="PROSITE" id="PS51635">
    <property type="entry name" value="PNPLA"/>
    <property type="match status" value="1"/>
</dbReference>
<gene>
    <name evidence="7" type="ORF">CAMP_LOCUS12279</name>
</gene>
<comment type="caution">
    <text evidence="5">Lacks conserved residue(s) required for the propagation of feature annotation.</text>
</comment>
<name>A0A9P1IR37_9PELO</name>
<reference evidence="7" key="1">
    <citation type="submission" date="2022-11" db="EMBL/GenBank/DDBJ databases">
        <authorList>
            <person name="Kikuchi T."/>
        </authorList>
    </citation>
    <scope>NUCLEOTIDE SEQUENCE</scope>
    <source>
        <strain evidence="7">PS1010</strain>
    </source>
</reference>